<dbReference type="Proteomes" id="UP000076744">
    <property type="component" value="Unassembled WGS sequence"/>
</dbReference>
<dbReference type="RefSeq" id="XP_018701063.1">
    <property type="nucleotide sequence ID" value="XM_018851793.1"/>
</dbReference>
<sequence length="166" mass="17953">MPGSPTQKTPSNDEKSSSAGGQATTAASAATTAQEPTVAAGRAQDAQRQATCEAQVGGKSTEQNGRQHDDALGTDQQTNDDGLSQIVGLSQTEGAEEEDSARREAVQAERNSEVPWGIRQFWEDDDNVPVWARPPHASQRAAHKFYKDRAARVIRNVNVYFPLPHQ</sequence>
<name>A0A167MYS6_CORFA</name>
<feature type="compositionally biased region" description="Basic and acidic residues" evidence="1">
    <location>
        <begin position="100"/>
        <end position="112"/>
    </location>
</feature>
<reference evidence="2 3" key="1">
    <citation type="journal article" date="2016" name="Genome Biol. Evol.">
        <title>Divergent and convergent evolution of fungal pathogenicity.</title>
        <authorList>
            <person name="Shang Y."/>
            <person name="Xiao G."/>
            <person name="Zheng P."/>
            <person name="Cen K."/>
            <person name="Zhan S."/>
            <person name="Wang C."/>
        </authorList>
    </citation>
    <scope>NUCLEOTIDE SEQUENCE [LARGE SCALE GENOMIC DNA]</scope>
    <source>
        <strain evidence="2 3">ARSEF 2679</strain>
    </source>
</reference>
<evidence type="ECO:0000313" key="2">
    <source>
        <dbReference type="EMBL" id="OAA54919.1"/>
    </source>
</evidence>
<feature type="region of interest" description="Disordered" evidence="1">
    <location>
        <begin position="1"/>
        <end position="112"/>
    </location>
</feature>
<organism evidence="2 3">
    <name type="scientific">Cordyceps fumosorosea (strain ARSEF 2679)</name>
    <name type="common">Isaria fumosorosea</name>
    <dbReference type="NCBI Taxonomy" id="1081104"/>
    <lineage>
        <taxon>Eukaryota</taxon>
        <taxon>Fungi</taxon>
        <taxon>Dikarya</taxon>
        <taxon>Ascomycota</taxon>
        <taxon>Pezizomycotina</taxon>
        <taxon>Sordariomycetes</taxon>
        <taxon>Hypocreomycetidae</taxon>
        <taxon>Hypocreales</taxon>
        <taxon>Cordycipitaceae</taxon>
        <taxon>Cordyceps</taxon>
    </lineage>
</organism>
<proteinExistence type="predicted"/>
<comment type="caution">
    <text evidence="2">The sequence shown here is derived from an EMBL/GenBank/DDBJ whole genome shotgun (WGS) entry which is preliminary data.</text>
</comment>
<dbReference type="GeneID" id="30024482"/>
<dbReference type="AlphaFoldDB" id="A0A167MYS6"/>
<feature type="compositionally biased region" description="Polar residues" evidence="1">
    <location>
        <begin position="74"/>
        <end position="93"/>
    </location>
</feature>
<evidence type="ECO:0000313" key="3">
    <source>
        <dbReference type="Proteomes" id="UP000076744"/>
    </source>
</evidence>
<feature type="compositionally biased region" description="Low complexity" evidence="1">
    <location>
        <begin position="17"/>
        <end position="50"/>
    </location>
</feature>
<protein>
    <submittedName>
        <fullName evidence="2">Uncharacterized protein</fullName>
    </submittedName>
</protein>
<evidence type="ECO:0000256" key="1">
    <source>
        <dbReference type="SAM" id="MobiDB-lite"/>
    </source>
</evidence>
<feature type="compositionally biased region" description="Polar residues" evidence="1">
    <location>
        <begin position="1"/>
        <end position="10"/>
    </location>
</feature>
<keyword evidence="3" id="KW-1185">Reference proteome</keyword>
<dbReference type="EMBL" id="AZHB01000027">
    <property type="protein sequence ID" value="OAA54919.1"/>
    <property type="molecule type" value="Genomic_DNA"/>
</dbReference>
<accession>A0A167MYS6</accession>
<gene>
    <name evidence="2" type="ORF">ISF_08190</name>
</gene>